<feature type="transmembrane region" description="Helical" evidence="8">
    <location>
        <begin position="190"/>
        <end position="208"/>
    </location>
</feature>
<dbReference type="InterPro" id="IPR037185">
    <property type="entry name" value="EmrE-like"/>
</dbReference>
<dbReference type="InterPro" id="IPR000620">
    <property type="entry name" value="EamA_dom"/>
</dbReference>
<dbReference type="EMBL" id="JBHSIS010000006">
    <property type="protein sequence ID" value="MFC4854298.1"/>
    <property type="molecule type" value="Genomic_DNA"/>
</dbReference>
<keyword evidence="5 8" id="KW-0812">Transmembrane</keyword>
<keyword evidence="7 8" id="KW-0472">Membrane</keyword>
<gene>
    <name evidence="10" type="primary">rarD</name>
    <name evidence="10" type="ORF">ACFPCV_12360</name>
</gene>
<sequence length="313" mass="33628">MSSPSVAGQRTEHDAEHRRGVLFGVTAYGIWGLFPLYWALLSASGALETLAHRMIWSLVVVAGVLLWTRRFGTFRAVLRNRRQLLLLTAAAVLIATNWGVYIWGVNSGHVVETALGYFIGPLVSVLLGVVLLGERLRKAQWTAVALGVVAVVVLAVGYGELPWIALVLACSFATYGLVKKLANVGAVESMAVETSVTLLPALAFVVFLEASGNGTFTTGGVGHALLLVGGGFVTMVPLLAFGAAAVRIPLSVIGLLQYLTPSLQFTFGVLVFREHMPPERWLGFAFVWLALIVLTFDGLRRRTPPAIEPEPLP</sequence>
<evidence type="ECO:0000256" key="5">
    <source>
        <dbReference type="ARBA" id="ARBA00022692"/>
    </source>
</evidence>
<feature type="transmembrane region" description="Helical" evidence="8">
    <location>
        <begin position="220"/>
        <end position="241"/>
    </location>
</feature>
<dbReference type="PANTHER" id="PTHR22911">
    <property type="entry name" value="ACYL-MALONYL CONDENSING ENZYME-RELATED"/>
    <property type="match status" value="1"/>
</dbReference>
<dbReference type="Proteomes" id="UP001595859">
    <property type="component" value="Unassembled WGS sequence"/>
</dbReference>
<feature type="transmembrane region" description="Helical" evidence="8">
    <location>
        <begin position="21"/>
        <end position="41"/>
    </location>
</feature>
<keyword evidence="3" id="KW-0813">Transport</keyword>
<evidence type="ECO:0000256" key="2">
    <source>
        <dbReference type="ARBA" id="ARBA00007362"/>
    </source>
</evidence>
<keyword evidence="11" id="KW-1185">Reference proteome</keyword>
<comment type="similarity">
    <text evidence="2">Belongs to the EamA transporter family.</text>
</comment>
<accession>A0ABV9S0D1</accession>
<reference evidence="11" key="1">
    <citation type="journal article" date="2019" name="Int. J. Syst. Evol. Microbiol.">
        <title>The Global Catalogue of Microorganisms (GCM) 10K type strain sequencing project: providing services to taxonomists for standard genome sequencing and annotation.</title>
        <authorList>
            <consortium name="The Broad Institute Genomics Platform"/>
            <consortium name="The Broad Institute Genome Sequencing Center for Infectious Disease"/>
            <person name="Wu L."/>
            <person name="Ma J."/>
        </authorList>
    </citation>
    <scope>NUCLEOTIDE SEQUENCE [LARGE SCALE GENOMIC DNA]</scope>
    <source>
        <strain evidence="11">ZS-22-S1</strain>
    </source>
</reference>
<evidence type="ECO:0000259" key="9">
    <source>
        <dbReference type="Pfam" id="PF00892"/>
    </source>
</evidence>
<evidence type="ECO:0000256" key="8">
    <source>
        <dbReference type="SAM" id="Phobius"/>
    </source>
</evidence>
<dbReference type="NCBIfam" id="TIGR00688">
    <property type="entry name" value="rarD"/>
    <property type="match status" value="1"/>
</dbReference>
<protein>
    <submittedName>
        <fullName evidence="10">EamA family transporter RarD</fullName>
    </submittedName>
</protein>
<organism evidence="10 11">
    <name type="scientific">Actinophytocola glycyrrhizae</name>
    <dbReference type="NCBI Taxonomy" id="2044873"/>
    <lineage>
        <taxon>Bacteria</taxon>
        <taxon>Bacillati</taxon>
        <taxon>Actinomycetota</taxon>
        <taxon>Actinomycetes</taxon>
        <taxon>Pseudonocardiales</taxon>
        <taxon>Pseudonocardiaceae</taxon>
    </lineage>
</organism>
<dbReference type="Pfam" id="PF00892">
    <property type="entry name" value="EamA"/>
    <property type="match status" value="1"/>
</dbReference>
<name>A0ABV9S0D1_9PSEU</name>
<dbReference type="RefSeq" id="WP_378056244.1">
    <property type="nucleotide sequence ID" value="NZ_JBHSIS010000006.1"/>
</dbReference>
<feature type="transmembrane region" description="Helical" evidence="8">
    <location>
        <begin position="53"/>
        <end position="72"/>
    </location>
</feature>
<dbReference type="PANTHER" id="PTHR22911:SF137">
    <property type="entry name" value="SOLUTE CARRIER FAMILY 35 MEMBER G2-RELATED"/>
    <property type="match status" value="1"/>
</dbReference>
<feature type="domain" description="EamA" evidence="9">
    <location>
        <begin position="19"/>
        <end position="154"/>
    </location>
</feature>
<feature type="transmembrane region" description="Helical" evidence="8">
    <location>
        <begin position="115"/>
        <end position="132"/>
    </location>
</feature>
<evidence type="ECO:0000256" key="1">
    <source>
        <dbReference type="ARBA" id="ARBA00004651"/>
    </source>
</evidence>
<evidence type="ECO:0000256" key="3">
    <source>
        <dbReference type="ARBA" id="ARBA00022448"/>
    </source>
</evidence>
<evidence type="ECO:0000313" key="10">
    <source>
        <dbReference type="EMBL" id="MFC4854298.1"/>
    </source>
</evidence>
<dbReference type="InterPro" id="IPR004626">
    <property type="entry name" value="RarD"/>
</dbReference>
<feature type="transmembrane region" description="Helical" evidence="8">
    <location>
        <begin position="139"/>
        <end position="156"/>
    </location>
</feature>
<proteinExistence type="inferred from homology"/>
<evidence type="ECO:0000256" key="6">
    <source>
        <dbReference type="ARBA" id="ARBA00022989"/>
    </source>
</evidence>
<keyword evidence="6 8" id="KW-1133">Transmembrane helix</keyword>
<comment type="subcellular location">
    <subcellularLocation>
        <location evidence="1">Cell membrane</location>
        <topology evidence="1">Multi-pass membrane protein</topology>
    </subcellularLocation>
</comment>
<comment type="caution">
    <text evidence="10">The sequence shown here is derived from an EMBL/GenBank/DDBJ whole genome shotgun (WGS) entry which is preliminary data.</text>
</comment>
<feature type="transmembrane region" description="Helical" evidence="8">
    <location>
        <begin position="281"/>
        <end position="299"/>
    </location>
</feature>
<evidence type="ECO:0000256" key="7">
    <source>
        <dbReference type="ARBA" id="ARBA00023136"/>
    </source>
</evidence>
<feature type="transmembrane region" description="Helical" evidence="8">
    <location>
        <begin position="248"/>
        <end position="269"/>
    </location>
</feature>
<keyword evidence="4" id="KW-1003">Cell membrane</keyword>
<dbReference type="SUPFAM" id="SSF103481">
    <property type="entry name" value="Multidrug resistance efflux transporter EmrE"/>
    <property type="match status" value="2"/>
</dbReference>
<evidence type="ECO:0000313" key="11">
    <source>
        <dbReference type="Proteomes" id="UP001595859"/>
    </source>
</evidence>
<evidence type="ECO:0000256" key="4">
    <source>
        <dbReference type="ARBA" id="ARBA00022475"/>
    </source>
</evidence>
<feature type="transmembrane region" description="Helical" evidence="8">
    <location>
        <begin position="84"/>
        <end position="103"/>
    </location>
</feature>